<name>A0A8K0DFA1_IGNLU</name>
<comment type="caution">
    <text evidence="2">The sequence shown here is derived from an EMBL/GenBank/DDBJ whole genome shotgun (WGS) entry which is preliminary data.</text>
</comment>
<dbReference type="Pfam" id="PF16009">
    <property type="entry name" value="DUF4779"/>
    <property type="match status" value="1"/>
</dbReference>
<gene>
    <name evidence="2" type="ORF">ILUMI_06556</name>
</gene>
<evidence type="ECO:0000313" key="2">
    <source>
        <dbReference type="EMBL" id="KAF2899620.1"/>
    </source>
</evidence>
<organism evidence="2 3">
    <name type="scientific">Ignelater luminosus</name>
    <name type="common">Cucubano</name>
    <name type="synonym">Pyrophorus luminosus</name>
    <dbReference type="NCBI Taxonomy" id="2038154"/>
    <lineage>
        <taxon>Eukaryota</taxon>
        <taxon>Metazoa</taxon>
        <taxon>Ecdysozoa</taxon>
        <taxon>Arthropoda</taxon>
        <taxon>Hexapoda</taxon>
        <taxon>Insecta</taxon>
        <taxon>Pterygota</taxon>
        <taxon>Neoptera</taxon>
        <taxon>Endopterygota</taxon>
        <taxon>Coleoptera</taxon>
        <taxon>Polyphaga</taxon>
        <taxon>Elateriformia</taxon>
        <taxon>Elateroidea</taxon>
        <taxon>Elateridae</taxon>
        <taxon>Agrypninae</taxon>
        <taxon>Pyrophorini</taxon>
        <taxon>Ignelater</taxon>
    </lineage>
</organism>
<evidence type="ECO:0000313" key="3">
    <source>
        <dbReference type="Proteomes" id="UP000801492"/>
    </source>
</evidence>
<accession>A0A8K0DFA1</accession>
<evidence type="ECO:0000256" key="1">
    <source>
        <dbReference type="SAM" id="MobiDB-lite"/>
    </source>
</evidence>
<dbReference type="OrthoDB" id="6432502at2759"/>
<feature type="compositionally biased region" description="Basic and acidic residues" evidence="1">
    <location>
        <begin position="211"/>
        <end position="243"/>
    </location>
</feature>
<keyword evidence="3" id="KW-1185">Reference proteome</keyword>
<feature type="region of interest" description="Disordered" evidence="1">
    <location>
        <begin position="122"/>
        <end position="264"/>
    </location>
</feature>
<dbReference type="Proteomes" id="UP000801492">
    <property type="component" value="Unassembled WGS sequence"/>
</dbReference>
<dbReference type="EMBL" id="VTPC01002715">
    <property type="protein sequence ID" value="KAF2899620.1"/>
    <property type="molecule type" value="Genomic_DNA"/>
</dbReference>
<reference evidence="2" key="1">
    <citation type="submission" date="2019-08" db="EMBL/GenBank/DDBJ databases">
        <title>The genome of the North American firefly Photinus pyralis.</title>
        <authorList>
            <consortium name="Photinus pyralis genome working group"/>
            <person name="Fallon T.R."/>
            <person name="Sander Lower S.E."/>
            <person name="Weng J.-K."/>
        </authorList>
    </citation>
    <scope>NUCLEOTIDE SEQUENCE</scope>
    <source>
        <strain evidence="2">TRF0915ILg1</strain>
        <tissue evidence="2">Whole body</tissue>
    </source>
</reference>
<proteinExistence type="predicted"/>
<protein>
    <submittedName>
        <fullName evidence="2">Uncharacterized protein</fullName>
    </submittedName>
</protein>
<sequence length="311" mass="35240">MYVRRARMEDQASASSGYMYHSDSNGPTSYVHFSGTSGDLSHFGYPPMAISHYTQEIPEAHESFEHYYPDYHHSDYYFNPYSHLHHGLFDDFDIDKYGYGYGYGKELDDFKYGKGDGEKYDTSKYFDGGEKGQSGYKSNEEYEKGSKGKHDKEAHKGYYSKKGGDKEGHHESSEHYGSKNEAAKGSKGESFSESSGHKKGSKTTGYHKVYHKDEYKKDHSFYDESDKRGHHDKYGNADSHHSSENGAFEKGGHSAAGFHENEQGKKGAFDKGYYDVNDSKFLGQTGGNKYHQHHSEIGKDGGEAIKKWFGY</sequence>
<dbReference type="AlphaFoldDB" id="A0A8K0DFA1"/>
<feature type="compositionally biased region" description="Basic and acidic residues" evidence="1">
    <location>
        <begin position="138"/>
        <end position="187"/>
    </location>
</feature>
<dbReference type="InterPro" id="IPR031959">
    <property type="entry name" value="DUF4779"/>
</dbReference>